<comment type="caution">
    <text evidence="1">The sequence shown here is derived from an EMBL/GenBank/DDBJ whole genome shotgun (WGS) entry which is preliminary data.</text>
</comment>
<organism evidence="1 2">
    <name type="scientific">Jeotgalibacillus proteolyticus</name>
    <dbReference type="NCBI Taxonomy" id="2082395"/>
    <lineage>
        <taxon>Bacteria</taxon>
        <taxon>Bacillati</taxon>
        <taxon>Bacillota</taxon>
        <taxon>Bacilli</taxon>
        <taxon>Bacillales</taxon>
        <taxon>Caryophanaceae</taxon>
        <taxon>Jeotgalibacillus</taxon>
    </lineage>
</organism>
<dbReference type="OrthoDB" id="2942695at2"/>
<dbReference type="EMBL" id="PREZ01000001">
    <property type="protein sequence ID" value="PPA71908.1"/>
    <property type="molecule type" value="Genomic_DNA"/>
</dbReference>
<gene>
    <name evidence="1" type="ORF">C4B60_00585</name>
</gene>
<protein>
    <recommendedName>
        <fullName evidence="3">DUF3168 domain-containing protein</fullName>
    </recommendedName>
</protein>
<sequence length="122" mass="14820">MIKLRSHINSLLKTFNPRVYYQTRSASAAFPYIIYSFLPSFTEEELEVLPLDIDIWDNKTDTTEIEELASQLWKDLRQYHHIDKDMQFVIYRQSRMPELDEAETGLRRRKLTFHIRYFDRTI</sequence>
<evidence type="ECO:0000313" key="1">
    <source>
        <dbReference type="EMBL" id="PPA71908.1"/>
    </source>
</evidence>
<accession>A0A2S5GG17</accession>
<reference evidence="1 2" key="1">
    <citation type="submission" date="2018-02" db="EMBL/GenBank/DDBJ databases">
        <title>Jeotgalibacillus proteolyticum sp. nov. a protease producing bacterium isolated from ocean sediments of Laizhou Bay.</title>
        <authorList>
            <person name="Li Y."/>
        </authorList>
    </citation>
    <scope>NUCLEOTIDE SEQUENCE [LARGE SCALE GENOMIC DNA]</scope>
    <source>
        <strain evidence="1 2">22-7</strain>
    </source>
</reference>
<evidence type="ECO:0008006" key="3">
    <source>
        <dbReference type="Google" id="ProtNLM"/>
    </source>
</evidence>
<dbReference type="AlphaFoldDB" id="A0A2S5GG17"/>
<name>A0A2S5GG17_9BACL</name>
<dbReference type="Proteomes" id="UP000239047">
    <property type="component" value="Unassembled WGS sequence"/>
</dbReference>
<evidence type="ECO:0000313" key="2">
    <source>
        <dbReference type="Proteomes" id="UP000239047"/>
    </source>
</evidence>
<keyword evidence="2" id="KW-1185">Reference proteome</keyword>
<proteinExistence type="predicted"/>